<dbReference type="PRINTS" id="PR00385">
    <property type="entry name" value="P450"/>
</dbReference>
<keyword evidence="6" id="KW-0503">Monooxygenase</keyword>
<keyword evidence="10" id="KW-1185">Reference proteome</keyword>
<keyword evidence="6" id="KW-0560">Oxidoreductase</keyword>
<keyword evidence="8" id="KW-0812">Transmembrane</keyword>
<dbReference type="Gene3D" id="1.10.630.10">
    <property type="entry name" value="Cytochrome P450"/>
    <property type="match status" value="1"/>
</dbReference>
<dbReference type="Pfam" id="PF00067">
    <property type="entry name" value="p450"/>
    <property type="match status" value="1"/>
</dbReference>
<dbReference type="GO" id="GO:0005506">
    <property type="term" value="F:iron ion binding"/>
    <property type="evidence" value="ECO:0007669"/>
    <property type="project" value="InterPro"/>
</dbReference>
<comment type="cofactor">
    <cofactor evidence="1 7">
        <name>heme</name>
        <dbReference type="ChEBI" id="CHEBI:30413"/>
    </cofactor>
</comment>
<dbReference type="InterPro" id="IPR001128">
    <property type="entry name" value="Cyt_P450"/>
</dbReference>
<feature type="transmembrane region" description="Helical" evidence="8">
    <location>
        <begin position="39"/>
        <end position="66"/>
    </location>
</feature>
<dbReference type="CDD" id="cd11069">
    <property type="entry name" value="CYP_FUM15-like"/>
    <property type="match status" value="1"/>
</dbReference>
<evidence type="ECO:0000256" key="5">
    <source>
        <dbReference type="ARBA" id="ARBA00023004"/>
    </source>
</evidence>
<keyword evidence="3 7" id="KW-0349">Heme</keyword>
<dbReference type="GO" id="GO:0020037">
    <property type="term" value="F:heme binding"/>
    <property type="evidence" value="ECO:0007669"/>
    <property type="project" value="InterPro"/>
</dbReference>
<dbReference type="GeneID" id="55969855"/>
<keyword evidence="5 7" id="KW-0408">Iron</keyword>
<dbReference type="OrthoDB" id="1470350at2759"/>
<dbReference type="PANTHER" id="PTHR24305:SF166">
    <property type="entry name" value="CYTOCHROME P450 12A4, MITOCHONDRIAL-RELATED"/>
    <property type="match status" value="1"/>
</dbReference>
<keyword evidence="8" id="KW-1133">Transmembrane helix</keyword>
<dbReference type="GO" id="GO:0004497">
    <property type="term" value="F:monooxygenase activity"/>
    <property type="evidence" value="ECO:0007669"/>
    <property type="project" value="UniProtKB-KW"/>
</dbReference>
<dbReference type="SUPFAM" id="SSF48264">
    <property type="entry name" value="Cytochrome P450"/>
    <property type="match status" value="1"/>
</dbReference>
<comment type="caution">
    <text evidence="9">The sequence shown here is derived from an EMBL/GenBank/DDBJ whole genome shotgun (WGS) entry which is preliminary data.</text>
</comment>
<name>A0A9P4YS03_9HYPO</name>
<evidence type="ECO:0000256" key="1">
    <source>
        <dbReference type="ARBA" id="ARBA00001971"/>
    </source>
</evidence>
<evidence type="ECO:0000256" key="8">
    <source>
        <dbReference type="SAM" id="Phobius"/>
    </source>
</evidence>
<evidence type="ECO:0000256" key="2">
    <source>
        <dbReference type="ARBA" id="ARBA00010617"/>
    </source>
</evidence>
<keyword evidence="8" id="KW-0472">Membrane</keyword>
<evidence type="ECO:0000256" key="7">
    <source>
        <dbReference type="PIRSR" id="PIRSR602403-1"/>
    </source>
</evidence>
<evidence type="ECO:0000256" key="6">
    <source>
        <dbReference type="ARBA" id="ARBA00023033"/>
    </source>
</evidence>
<proteinExistence type="inferred from homology"/>
<evidence type="ECO:0000256" key="4">
    <source>
        <dbReference type="ARBA" id="ARBA00022723"/>
    </source>
</evidence>
<dbReference type="InterPro" id="IPR002403">
    <property type="entry name" value="Cyt_P450_E_grp-IV"/>
</dbReference>
<organism evidence="9 10">
    <name type="scientific">Geosmithia morbida</name>
    <dbReference type="NCBI Taxonomy" id="1094350"/>
    <lineage>
        <taxon>Eukaryota</taxon>
        <taxon>Fungi</taxon>
        <taxon>Dikarya</taxon>
        <taxon>Ascomycota</taxon>
        <taxon>Pezizomycotina</taxon>
        <taxon>Sordariomycetes</taxon>
        <taxon>Hypocreomycetidae</taxon>
        <taxon>Hypocreales</taxon>
        <taxon>Bionectriaceae</taxon>
        <taxon>Geosmithia</taxon>
    </lineage>
</organism>
<dbReference type="GO" id="GO:0016705">
    <property type="term" value="F:oxidoreductase activity, acting on paired donors, with incorporation or reduction of molecular oxygen"/>
    <property type="evidence" value="ECO:0007669"/>
    <property type="project" value="InterPro"/>
</dbReference>
<keyword evidence="4 7" id="KW-0479">Metal-binding</keyword>
<dbReference type="InterPro" id="IPR050121">
    <property type="entry name" value="Cytochrome_P450_monoxygenase"/>
</dbReference>
<feature type="binding site" description="axial binding residue" evidence="7">
    <location>
        <position position="478"/>
    </location>
    <ligand>
        <name>heme</name>
        <dbReference type="ChEBI" id="CHEBI:30413"/>
    </ligand>
    <ligandPart>
        <name>Fe</name>
        <dbReference type="ChEBI" id="CHEBI:18248"/>
    </ligandPart>
</feature>
<evidence type="ECO:0000256" key="3">
    <source>
        <dbReference type="ARBA" id="ARBA00022617"/>
    </source>
</evidence>
<dbReference type="Proteomes" id="UP000749293">
    <property type="component" value="Unassembled WGS sequence"/>
</dbReference>
<dbReference type="InterPro" id="IPR036396">
    <property type="entry name" value="Cyt_P450_sf"/>
</dbReference>
<sequence length="536" mass="60814">MAIAASDLLTLRSVMLTAIVESILAKKLLPGHLVEEESYFSTALMILSINYFIYVVFWTVAYPYLLNPLRSLPGPKSFISINHRYLLETRRAPGDLYIELADQYPGEDMILLTRFRCQVLLTTPRLLPDLLVHQAYEFIKPQRVTTFMRHIMGAGLVTVEGNEHKFLRKNMMPAFSFRHIKNLYPMMWKKAISLAEVMKEEVNILNAADNNGTIELLKWTNRATLDMIGIAGLGRNFQTLQLTEDPIIKVYEELLNPSREQLIFSLLTILLGYRVTRCLPLRTTNVFQKSIEILNSECIGMVQDKKKAIAEKDDGNFDVLSLLIKSAAGHETTSSSLVWTCYLLAKHIDIQERLREEVQRVTRTDDYTYEDADLAGVMEQLPLLNGVISETLRLFPTVPTTMREATADTHIGGQLIPKGAIIVVSMWLMNRSQHIWGPDSTEFKPKRWINKSDGRPNQTGGADSNYQFLTFLHGPRSCIGQSFARAELRCLLAVLVGTFRWELGMDDNLVKPRGVITIKPANGLHLRMSLVENLAE</sequence>
<dbReference type="AlphaFoldDB" id="A0A9P4YS03"/>
<evidence type="ECO:0000313" key="10">
    <source>
        <dbReference type="Proteomes" id="UP000749293"/>
    </source>
</evidence>
<dbReference type="RefSeq" id="XP_035318591.1">
    <property type="nucleotide sequence ID" value="XM_035465603.1"/>
</dbReference>
<dbReference type="EMBL" id="JAANYQ010000020">
    <property type="protein sequence ID" value="KAF4119939.1"/>
    <property type="molecule type" value="Genomic_DNA"/>
</dbReference>
<dbReference type="PRINTS" id="PR00465">
    <property type="entry name" value="EP450IV"/>
</dbReference>
<dbReference type="PANTHER" id="PTHR24305">
    <property type="entry name" value="CYTOCHROME P450"/>
    <property type="match status" value="1"/>
</dbReference>
<gene>
    <name evidence="9" type="ORF">GMORB2_3627</name>
</gene>
<evidence type="ECO:0000313" key="9">
    <source>
        <dbReference type="EMBL" id="KAF4119939.1"/>
    </source>
</evidence>
<comment type="similarity">
    <text evidence="2">Belongs to the cytochrome P450 family.</text>
</comment>
<reference evidence="9" key="1">
    <citation type="submission" date="2020-03" db="EMBL/GenBank/DDBJ databases">
        <title>Site-based positive gene gene selection in Geosmithia morbida across the United States reveals a broad range of putative effectors and factors for local host and environmental adapation.</title>
        <authorList>
            <person name="Onufrak A."/>
            <person name="Murdoch R.W."/>
            <person name="Gazis R."/>
            <person name="Huff M."/>
            <person name="Staton M."/>
            <person name="Klingeman W."/>
            <person name="Hadziabdic D."/>
        </authorList>
    </citation>
    <scope>NUCLEOTIDE SEQUENCE</scope>
    <source>
        <strain evidence="9">1262</strain>
    </source>
</reference>
<protein>
    <submittedName>
        <fullName evidence="9">Cytochrome P450</fullName>
    </submittedName>
</protein>
<accession>A0A9P4YS03</accession>